<dbReference type="PANTHER" id="PTHR42830:SF2">
    <property type="entry name" value="OSMC_OHR FAMILY PROTEIN"/>
    <property type="match status" value="1"/>
</dbReference>
<organism evidence="1 2">
    <name type="scientific">Xenorhabdus bovienii str. kraussei Quebec</name>
    <dbReference type="NCBI Taxonomy" id="1398203"/>
    <lineage>
        <taxon>Bacteria</taxon>
        <taxon>Pseudomonadati</taxon>
        <taxon>Pseudomonadota</taxon>
        <taxon>Gammaproteobacteria</taxon>
        <taxon>Enterobacterales</taxon>
        <taxon>Morganellaceae</taxon>
        <taxon>Xenorhabdus</taxon>
    </lineage>
</organism>
<dbReference type="InterPro" id="IPR015946">
    <property type="entry name" value="KH_dom-like_a/b"/>
</dbReference>
<reference evidence="1" key="1">
    <citation type="submission" date="2013-07" db="EMBL/GenBank/DDBJ databases">
        <title>Sub-species coevolution in mutualistic symbiosis.</title>
        <authorList>
            <person name="Murfin K."/>
            <person name="Klassen J."/>
            <person name="Lee M."/>
            <person name="Forst S."/>
            <person name="Stock P."/>
            <person name="Goodrich-Blair H."/>
        </authorList>
    </citation>
    <scope>NUCLEOTIDE SEQUENCE [LARGE SCALE GENOMIC DNA]</scope>
    <source>
        <strain evidence="1">Kraussei Quebec</strain>
    </source>
</reference>
<gene>
    <name evidence="1" type="ORF">XBKQ1_2840002</name>
</gene>
<dbReference type="HOGENOM" id="CLU_105860_1_0_6"/>
<proteinExistence type="predicted"/>
<dbReference type="AlphaFoldDB" id="A0A077PMD2"/>
<sequence length="155" mass="17407">MADILHHYGISLSWTGNLGQGTPSYREYAREYDISGEHGKFLKGSADPKFLGKKECWNPEELLIASLSACHQLWYLHLCAEAGVSVLQYRDQAKGIMSEKEGRFVEMTLQPHSVISKESDESLAISLHRLAHEKCYIANSTNIKIKINARVELAS</sequence>
<dbReference type="InterPro" id="IPR003718">
    <property type="entry name" value="OsmC/Ohr_fam"/>
</dbReference>
<keyword evidence="2" id="KW-1185">Reference proteome</keyword>
<protein>
    <submittedName>
        <fullName evidence="1">Uncharacterized protein</fullName>
    </submittedName>
</protein>
<name>A0A077PMD2_XENBV</name>
<dbReference type="OrthoDB" id="9795405at2"/>
<dbReference type="Pfam" id="PF02566">
    <property type="entry name" value="OsmC"/>
    <property type="match status" value="1"/>
</dbReference>
<dbReference type="InterPro" id="IPR036102">
    <property type="entry name" value="OsmC/Ohrsf"/>
</dbReference>
<accession>A0A077PMD2</accession>
<dbReference type="PANTHER" id="PTHR42830">
    <property type="entry name" value="OSMOTICALLY INDUCIBLE FAMILY PROTEIN"/>
    <property type="match status" value="1"/>
</dbReference>
<dbReference type="Gene3D" id="3.30.300.20">
    <property type="match status" value="1"/>
</dbReference>
<dbReference type="InterPro" id="IPR052707">
    <property type="entry name" value="OsmC_Ohr_Peroxiredoxin"/>
</dbReference>
<evidence type="ECO:0000313" key="2">
    <source>
        <dbReference type="Proteomes" id="UP000028500"/>
    </source>
</evidence>
<evidence type="ECO:0000313" key="1">
    <source>
        <dbReference type="EMBL" id="CDH20919.1"/>
    </source>
</evidence>
<comment type="caution">
    <text evidence="1">The sequence shown here is derived from an EMBL/GenBank/DDBJ whole genome shotgun (WGS) entry which is preliminary data.</text>
</comment>
<dbReference type="SUPFAM" id="SSF82784">
    <property type="entry name" value="OsmC-like"/>
    <property type="match status" value="1"/>
</dbReference>
<dbReference type="Proteomes" id="UP000028500">
    <property type="component" value="Unassembled WGS sequence"/>
</dbReference>
<dbReference type="EMBL" id="CBSY010000206">
    <property type="protein sequence ID" value="CDH20919.1"/>
    <property type="molecule type" value="Genomic_DNA"/>
</dbReference>
<dbReference type="RefSeq" id="WP_038250399.1">
    <property type="nucleotide sequence ID" value="NZ_CAWLZI010000265.1"/>
</dbReference>